<name>A0A1D1VHM4_RAMVA</name>
<evidence type="ECO:0000256" key="8">
    <source>
        <dbReference type="SAM" id="MobiDB-lite"/>
    </source>
</evidence>
<dbReference type="PRINTS" id="PR00480">
    <property type="entry name" value="ASTACIN"/>
</dbReference>
<dbReference type="PROSITE" id="PS51864">
    <property type="entry name" value="ASTACIN"/>
    <property type="match status" value="1"/>
</dbReference>
<keyword evidence="2 6" id="KW-0479">Metal-binding</keyword>
<evidence type="ECO:0000256" key="4">
    <source>
        <dbReference type="ARBA" id="ARBA00022833"/>
    </source>
</evidence>
<comment type="cofactor">
    <cofactor evidence="6 7">
        <name>Zn(2+)</name>
        <dbReference type="ChEBI" id="CHEBI:29105"/>
    </cofactor>
    <text evidence="6 7">Binds 1 zinc ion per subunit.</text>
</comment>
<keyword evidence="11" id="KW-1185">Reference proteome</keyword>
<evidence type="ECO:0000259" key="9">
    <source>
        <dbReference type="PROSITE" id="PS51864"/>
    </source>
</evidence>
<feature type="binding site" evidence="6">
    <location>
        <position position="27"/>
    </location>
    <ligand>
        <name>Zn(2+)</name>
        <dbReference type="ChEBI" id="CHEBI:29105"/>
        <note>catalytic</note>
    </ligand>
</feature>
<evidence type="ECO:0000256" key="3">
    <source>
        <dbReference type="ARBA" id="ARBA00022801"/>
    </source>
</evidence>
<accession>A0A1D1VHM4</accession>
<dbReference type="SUPFAM" id="SSF55486">
    <property type="entry name" value="Metalloproteases ('zincins'), catalytic domain"/>
    <property type="match status" value="1"/>
</dbReference>
<evidence type="ECO:0000313" key="11">
    <source>
        <dbReference type="Proteomes" id="UP000186922"/>
    </source>
</evidence>
<gene>
    <name evidence="10" type="primary">RvY_11270-1</name>
    <name evidence="10" type="synonym">RvY_11270.1</name>
    <name evidence="10" type="ORF">RvY_11270</name>
</gene>
<comment type="caution">
    <text evidence="10">The sequence shown here is derived from an EMBL/GenBank/DDBJ whole genome shotgun (WGS) entry which is preliminary data.</text>
</comment>
<feature type="region of interest" description="Disordered" evidence="8">
    <location>
        <begin position="195"/>
        <end position="214"/>
    </location>
</feature>
<proteinExistence type="predicted"/>
<dbReference type="InterPro" id="IPR024079">
    <property type="entry name" value="MetalloPept_cat_dom_sf"/>
</dbReference>
<dbReference type="OrthoDB" id="291007at2759"/>
<dbReference type="PANTHER" id="PTHR10127">
    <property type="entry name" value="DISCOIDIN, CUB, EGF, LAMININ , AND ZINC METALLOPROTEASE DOMAIN CONTAINING"/>
    <property type="match status" value="1"/>
</dbReference>
<evidence type="ECO:0000256" key="7">
    <source>
        <dbReference type="RuleBase" id="RU361183"/>
    </source>
</evidence>
<sequence length="560" mass="64629">MEMGVVNKIHLGLDCMDEDTIIHEIIHSLGVDHEHQRSDRDEHVEIQWDNIPEVMWSQFKIKSHYNPPWPYDCNSIMHYAWNETAMDPDKPTFLPRGHCTIRVDRATTPGDFEKINSLYGCNKPETVAAPAPVQTLWEPALKDLFYGATMVVIGLLTFCCTGSRKRRIRRYLNSRFRSQLRSEWRKTIHEIAEASFGGSDNSSDETDPFLSESTVTNDKPDAFFDYDLACEPDINDELFEKTLVKARERRRPLTFRPKVGGNNPVQATEARDAASSEPAVGLNDGLRKRFNALSSVGRDEDWRPYLNRRDLDYNITNIHRKIAEFARNWLENNTDYSPTNTLYADMVYLLSRCVKMVDKKTDSRSSTYPEMIEFLQRRLTPTVTERTRFNTTTKTFEYLDIHAYQYICMASVVMHGYHLDSAVEDGYQGLYGKMKAFVLQQSFATSGGGLDRDCRLYRMMLQHMLRHEDTTVRFQNETGTASCSSELENAETTRLQEDDFQPRPNRTRVEYLGSMIFVLCMAIWPRGGSVESLLPDLPLDQALPKSEQKSDAKHRVQIHF</sequence>
<dbReference type="GO" id="GO:0008270">
    <property type="term" value="F:zinc ion binding"/>
    <property type="evidence" value="ECO:0007669"/>
    <property type="project" value="UniProtKB-UniRule"/>
</dbReference>
<dbReference type="Gene3D" id="3.40.390.10">
    <property type="entry name" value="Collagenase (Catalytic Domain)"/>
    <property type="match status" value="1"/>
</dbReference>
<reference evidence="10 11" key="1">
    <citation type="journal article" date="2016" name="Nat. Commun.">
        <title>Extremotolerant tardigrade genome and improved radiotolerance of human cultured cells by tardigrade-unique protein.</title>
        <authorList>
            <person name="Hashimoto T."/>
            <person name="Horikawa D.D."/>
            <person name="Saito Y."/>
            <person name="Kuwahara H."/>
            <person name="Kozuka-Hata H."/>
            <person name="Shin-I T."/>
            <person name="Minakuchi Y."/>
            <person name="Ohishi K."/>
            <person name="Motoyama A."/>
            <person name="Aizu T."/>
            <person name="Enomoto A."/>
            <person name="Kondo K."/>
            <person name="Tanaka S."/>
            <person name="Hara Y."/>
            <person name="Koshikawa S."/>
            <person name="Sagara H."/>
            <person name="Miura T."/>
            <person name="Yokobori S."/>
            <person name="Miyagawa K."/>
            <person name="Suzuki Y."/>
            <person name="Kubo T."/>
            <person name="Oyama M."/>
            <person name="Kohara Y."/>
            <person name="Fujiyama A."/>
            <person name="Arakawa K."/>
            <person name="Katayama T."/>
            <person name="Toyoda A."/>
            <person name="Kunieda T."/>
        </authorList>
    </citation>
    <scope>NUCLEOTIDE SEQUENCE [LARGE SCALE GENOMIC DNA]</scope>
    <source>
        <strain evidence="10 11">YOKOZUNA-1</strain>
    </source>
</reference>
<dbReference type="PANTHER" id="PTHR10127:SF780">
    <property type="entry name" value="METALLOENDOPEPTIDASE"/>
    <property type="match status" value="1"/>
</dbReference>
<organism evidence="10 11">
    <name type="scientific">Ramazzottius varieornatus</name>
    <name type="common">Water bear</name>
    <name type="synonym">Tardigrade</name>
    <dbReference type="NCBI Taxonomy" id="947166"/>
    <lineage>
        <taxon>Eukaryota</taxon>
        <taxon>Metazoa</taxon>
        <taxon>Ecdysozoa</taxon>
        <taxon>Tardigrada</taxon>
        <taxon>Eutardigrada</taxon>
        <taxon>Parachela</taxon>
        <taxon>Hypsibioidea</taxon>
        <taxon>Ramazzottiidae</taxon>
        <taxon>Ramazzottius</taxon>
    </lineage>
</organism>
<feature type="region of interest" description="Disordered" evidence="8">
    <location>
        <begin position="254"/>
        <end position="280"/>
    </location>
</feature>
<feature type="active site" evidence="6">
    <location>
        <position position="24"/>
    </location>
</feature>
<protein>
    <recommendedName>
        <fullName evidence="7">Metalloendopeptidase</fullName>
        <ecNumber evidence="7">3.4.24.-</ecNumber>
    </recommendedName>
</protein>
<keyword evidence="3 6" id="KW-0378">Hydrolase</keyword>
<evidence type="ECO:0000256" key="1">
    <source>
        <dbReference type="ARBA" id="ARBA00022670"/>
    </source>
</evidence>
<keyword evidence="5 6" id="KW-0482">Metalloprotease</keyword>
<keyword evidence="4 6" id="KW-0862">Zinc</keyword>
<evidence type="ECO:0000256" key="6">
    <source>
        <dbReference type="PROSITE-ProRule" id="PRU01211"/>
    </source>
</evidence>
<dbReference type="AlphaFoldDB" id="A0A1D1VHM4"/>
<evidence type="ECO:0000313" key="10">
    <source>
        <dbReference type="EMBL" id="GAV00421.1"/>
    </source>
</evidence>
<dbReference type="Pfam" id="PF01400">
    <property type="entry name" value="Astacin"/>
    <property type="match status" value="1"/>
</dbReference>
<dbReference type="Proteomes" id="UP000186922">
    <property type="component" value="Unassembled WGS sequence"/>
</dbReference>
<comment type="caution">
    <text evidence="6">Lacks conserved residue(s) required for the propagation of feature annotation.</text>
</comment>
<evidence type="ECO:0000256" key="2">
    <source>
        <dbReference type="ARBA" id="ARBA00022723"/>
    </source>
</evidence>
<dbReference type="InterPro" id="IPR001506">
    <property type="entry name" value="Peptidase_M12A"/>
</dbReference>
<feature type="binding site" evidence="6">
    <location>
        <position position="23"/>
    </location>
    <ligand>
        <name>Zn(2+)</name>
        <dbReference type="ChEBI" id="CHEBI:29105"/>
        <note>catalytic</note>
    </ligand>
</feature>
<feature type="binding site" evidence="6">
    <location>
        <position position="33"/>
    </location>
    <ligand>
        <name>Zn(2+)</name>
        <dbReference type="ChEBI" id="CHEBI:29105"/>
        <note>catalytic</note>
    </ligand>
</feature>
<keyword evidence="1 6" id="KW-0645">Protease</keyword>
<dbReference type="GO" id="GO:0004222">
    <property type="term" value="F:metalloendopeptidase activity"/>
    <property type="evidence" value="ECO:0007669"/>
    <property type="project" value="UniProtKB-UniRule"/>
</dbReference>
<dbReference type="EMBL" id="BDGG01000006">
    <property type="protein sequence ID" value="GAV00421.1"/>
    <property type="molecule type" value="Genomic_DNA"/>
</dbReference>
<dbReference type="GO" id="GO:0006508">
    <property type="term" value="P:proteolysis"/>
    <property type="evidence" value="ECO:0007669"/>
    <property type="project" value="UniProtKB-KW"/>
</dbReference>
<dbReference type="EC" id="3.4.24.-" evidence="7"/>
<evidence type="ECO:0000256" key="5">
    <source>
        <dbReference type="ARBA" id="ARBA00023049"/>
    </source>
</evidence>
<feature type="domain" description="Peptidase M12A" evidence="9">
    <location>
        <begin position="1"/>
        <end position="122"/>
    </location>
</feature>